<keyword evidence="1" id="KW-0175">Coiled coil</keyword>
<organism evidence="3 4">
    <name type="scientific">Ascobolus immersus RN42</name>
    <dbReference type="NCBI Taxonomy" id="1160509"/>
    <lineage>
        <taxon>Eukaryota</taxon>
        <taxon>Fungi</taxon>
        <taxon>Dikarya</taxon>
        <taxon>Ascomycota</taxon>
        <taxon>Pezizomycotina</taxon>
        <taxon>Pezizomycetes</taxon>
        <taxon>Pezizales</taxon>
        <taxon>Ascobolaceae</taxon>
        <taxon>Ascobolus</taxon>
    </lineage>
</organism>
<feature type="region of interest" description="Disordered" evidence="2">
    <location>
        <begin position="189"/>
        <end position="222"/>
    </location>
</feature>
<feature type="compositionally biased region" description="Basic residues" evidence="2">
    <location>
        <begin position="201"/>
        <end position="213"/>
    </location>
</feature>
<protein>
    <submittedName>
        <fullName evidence="3">Uncharacterized protein</fullName>
    </submittedName>
</protein>
<evidence type="ECO:0000313" key="3">
    <source>
        <dbReference type="EMBL" id="RPA78929.1"/>
    </source>
</evidence>
<dbReference type="AlphaFoldDB" id="A0A3N4HZ20"/>
<keyword evidence="4" id="KW-1185">Reference proteome</keyword>
<dbReference type="EMBL" id="ML119705">
    <property type="protein sequence ID" value="RPA78929.1"/>
    <property type="molecule type" value="Genomic_DNA"/>
</dbReference>
<dbReference type="Proteomes" id="UP000275078">
    <property type="component" value="Unassembled WGS sequence"/>
</dbReference>
<name>A0A3N4HZ20_ASCIM</name>
<evidence type="ECO:0000256" key="2">
    <source>
        <dbReference type="SAM" id="MobiDB-lite"/>
    </source>
</evidence>
<reference evidence="3 4" key="1">
    <citation type="journal article" date="2018" name="Nat. Ecol. Evol.">
        <title>Pezizomycetes genomes reveal the molecular basis of ectomycorrhizal truffle lifestyle.</title>
        <authorList>
            <person name="Murat C."/>
            <person name="Payen T."/>
            <person name="Noel B."/>
            <person name="Kuo A."/>
            <person name="Morin E."/>
            <person name="Chen J."/>
            <person name="Kohler A."/>
            <person name="Krizsan K."/>
            <person name="Balestrini R."/>
            <person name="Da Silva C."/>
            <person name="Montanini B."/>
            <person name="Hainaut M."/>
            <person name="Levati E."/>
            <person name="Barry K.W."/>
            <person name="Belfiori B."/>
            <person name="Cichocki N."/>
            <person name="Clum A."/>
            <person name="Dockter R.B."/>
            <person name="Fauchery L."/>
            <person name="Guy J."/>
            <person name="Iotti M."/>
            <person name="Le Tacon F."/>
            <person name="Lindquist E.A."/>
            <person name="Lipzen A."/>
            <person name="Malagnac F."/>
            <person name="Mello A."/>
            <person name="Molinier V."/>
            <person name="Miyauchi S."/>
            <person name="Poulain J."/>
            <person name="Riccioni C."/>
            <person name="Rubini A."/>
            <person name="Sitrit Y."/>
            <person name="Splivallo R."/>
            <person name="Traeger S."/>
            <person name="Wang M."/>
            <person name="Zifcakova L."/>
            <person name="Wipf D."/>
            <person name="Zambonelli A."/>
            <person name="Paolocci F."/>
            <person name="Nowrousian M."/>
            <person name="Ottonello S."/>
            <person name="Baldrian P."/>
            <person name="Spatafora J.W."/>
            <person name="Henrissat B."/>
            <person name="Nagy L.G."/>
            <person name="Aury J.M."/>
            <person name="Wincker P."/>
            <person name="Grigoriev I.V."/>
            <person name="Bonfante P."/>
            <person name="Martin F.M."/>
        </authorList>
    </citation>
    <scope>NUCLEOTIDE SEQUENCE [LARGE SCALE GENOMIC DNA]</scope>
    <source>
        <strain evidence="3 4">RN42</strain>
    </source>
</reference>
<feature type="coiled-coil region" evidence="1">
    <location>
        <begin position="272"/>
        <end position="299"/>
    </location>
</feature>
<sequence>MSSTSTSGRVLREPTIESTATQKATRFRFQNEEQKTFMIRMCCLYGDLYRQGTKEKFWKLVRAACMQEFNSKLGHPRQMVNTLMEQFEESIKYEDGVSGKPLLDTDFKQQCWKWKTDWLDREQNAGTTVKTEKEEEERRAVEQRQTMMSTLSDKPKYQAAKAAVDAYKANHDSKEDDWLSISSDATISDAEEPTAADTLKRPKKESKRQAKRQKTAEAKEKNRYIRDREHHMEESMANSQQAVLKCVNTMTNVFEKIFAPSSSMSITVPSIAQETEQRLETLEKRVEKMEKGVEETSAVTKKILEVVQGWKKESNSQ</sequence>
<evidence type="ECO:0000313" key="4">
    <source>
        <dbReference type="Proteomes" id="UP000275078"/>
    </source>
</evidence>
<evidence type="ECO:0000256" key="1">
    <source>
        <dbReference type="SAM" id="Coils"/>
    </source>
</evidence>
<gene>
    <name evidence="3" type="ORF">BJ508DRAFT_308833</name>
</gene>
<proteinExistence type="predicted"/>
<accession>A0A3N4HZ20</accession>